<evidence type="ECO:0000256" key="1">
    <source>
        <dbReference type="ARBA" id="ARBA00008812"/>
    </source>
</evidence>
<dbReference type="Proteomes" id="UP000320095">
    <property type="component" value="Unassembled WGS sequence"/>
</dbReference>
<evidence type="ECO:0000259" key="2">
    <source>
        <dbReference type="SMART" id="SM00867"/>
    </source>
</evidence>
<dbReference type="PANTHER" id="PTHR34406">
    <property type="entry name" value="PROTEIN YCEI"/>
    <property type="match status" value="1"/>
</dbReference>
<gene>
    <name evidence="3" type="ORF">EAH80_14775</name>
</gene>
<name>A0A502EAK7_9MYCO</name>
<evidence type="ECO:0000313" key="4">
    <source>
        <dbReference type="Proteomes" id="UP000320095"/>
    </source>
</evidence>
<dbReference type="AlphaFoldDB" id="A0A502EAK7"/>
<dbReference type="InterPro" id="IPR007372">
    <property type="entry name" value="Lipid/polyisoprenoid-bd_YceI"/>
</dbReference>
<reference evidence="3 4" key="1">
    <citation type="journal article" date="2019" name="Environ. Microbiol.">
        <title>Species interactions and distinct microbial communities in high Arctic permafrost affected cryosols are associated with the CH4 and CO2 gas fluxes.</title>
        <authorList>
            <person name="Altshuler I."/>
            <person name="Hamel J."/>
            <person name="Turney S."/>
            <person name="Magnuson E."/>
            <person name="Levesque R."/>
            <person name="Greer C."/>
            <person name="Whyte L.G."/>
        </authorList>
    </citation>
    <scope>NUCLEOTIDE SEQUENCE [LARGE SCALE GENOMIC DNA]</scope>
    <source>
        <strain evidence="3 4">S5.20</strain>
    </source>
</reference>
<feature type="domain" description="Lipid/polyisoprenoid-binding YceI-like" evidence="2">
    <location>
        <begin position="5"/>
        <end position="180"/>
    </location>
</feature>
<dbReference type="PANTHER" id="PTHR34406:SF1">
    <property type="entry name" value="PROTEIN YCEI"/>
    <property type="match status" value="1"/>
</dbReference>
<organism evidence="3 4">
    <name type="scientific">Mycolicibacterium hodleri</name>
    <dbReference type="NCBI Taxonomy" id="49897"/>
    <lineage>
        <taxon>Bacteria</taxon>
        <taxon>Bacillati</taxon>
        <taxon>Actinomycetota</taxon>
        <taxon>Actinomycetes</taxon>
        <taxon>Mycobacteriales</taxon>
        <taxon>Mycobacteriaceae</taxon>
        <taxon>Mycolicibacterium</taxon>
    </lineage>
</organism>
<proteinExistence type="inferred from homology"/>
<dbReference type="InterPro" id="IPR036761">
    <property type="entry name" value="TTHA0802/YceI-like_sf"/>
</dbReference>
<dbReference type="EMBL" id="RCZG01000005">
    <property type="protein sequence ID" value="TPG33546.1"/>
    <property type="molecule type" value="Genomic_DNA"/>
</dbReference>
<dbReference type="SMART" id="SM00867">
    <property type="entry name" value="YceI"/>
    <property type="match status" value="1"/>
</dbReference>
<keyword evidence="4" id="KW-1185">Reference proteome</keyword>
<sequence>MSSTSWTLDASVGQLLLHTGVAGRAARLGHDLTIAMNAWKAEVSWAGNGPTAMELTVEVSSFKVLKGTGGVKSLSGPEKAIVRSNALGALDVKRYPTIGFESNDIEKTNDGYRLTGSLDIHGTTKPRTIDLHTEDLGDAWRVSCESVIRQTEFGVKPYSLFMGSLKVADDVTMSFSASWAKDD</sequence>
<comment type="caution">
    <text evidence="3">The sequence shown here is derived from an EMBL/GenBank/DDBJ whole genome shotgun (WGS) entry which is preliminary data.</text>
</comment>
<accession>A0A502EAK7</accession>
<dbReference type="Gene3D" id="2.40.128.110">
    <property type="entry name" value="Lipid/polyisoprenoid-binding, YceI-like"/>
    <property type="match status" value="1"/>
</dbReference>
<evidence type="ECO:0000313" key="3">
    <source>
        <dbReference type="EMBL" id="TPG33546.1"/>
    </source>
</evidence>
<comment type="similarity">
    <text evidence="1">Belongs to the UPF0312 family.</text>
</comment>
<dbReference type="RefSeq" id="WP_140692108.1">
    <property type="nucleotide sequence ID" value="NZ_RCZG01000005.1"/>
</dbReference>
<dbReference type="SUPFAM" id="SSF101874">
    <property type="entry name" value="YceI-like"/>
    <property type="match status" value="1"/>
</dbReference>
<protein>
    <submittedName>
        <fullName evidence="3">YceI family protein</fullName>
    </submittedName>
</protein>
<dbReference type="Pfam" id="PF04264">
    <property type="entry name" value="YceI"/>
    <property type="match status" value="1"/>
</dbReference>
<dbReference type="OrthoDB" id="3724977at2"/>